<evidence type="ECO:0000313" key="3">
    <source>
        <dbReference type="Proteomes" id="UP000239895"/>
    </source>
</evidence>
<sequence length="40" mass="4411">MTVRLPAPSAEAGSRSTPKDRDLVLYYGDVGYTDTRGRHT</sequence>
<protein>
    <submittedName>
        <fullName evidence="2">Uncharacterized protein</fullName>
    </submittedName>
</protein>
<organism evidence="2 3">
    <name type="scientific">Isoptericola halotolerans</name>
    <dbReference type="NCBI Taxonomy" id="300560"/>
    <lineage>
        <taxon>Bacteria</taxon>
        <taxon>Bacillati</taxon>
        <taxon>Actinomycetota</taxon>
        <taxon>Actinomycetes</taxon>
        <taxon>Micrococcales</taxon>
        <taxon>Promicromonosporaceae</taxon>
        <taxon>Isoptericola</taxon>
    </lineage>
</organism>
<proteinExistence type="predicted"/>
<keyword evidence="3" id="KW-1185">Reference proteome</keyword>
<comment type="caution">
    <text evidence="2">The sequence shown here is derived from an EMBL/GenBank/DDBJ whole genome shotgun (WGS) entry which is preliminary data.</text>
</comment>
<feature type="region of interest" description="Disordered" evidence="1">
    <location>
        <begin position="1"/>
        <end position="20"/>
    </location>
</feature>
<gene>
    <name evidence="2" type="ORF">BCL65_101512</name>
</gene>
<accession>A0ABX5EIQ8</accession>
<evidence type="ECO:0000313" key="2">
    <source>
        <dbReference type="EMBL" id="PRZ10367.1"/>
    </source>
</evidence>
<dbReference type="EMBL" id="PVTX01000001">
    <property type="protein sequence ID" value="PRZ10367.1"/>
    <property type="molecule type" value="Genomic_DNA"/>
</dbReference>
<reference evidence="2 3" key="1">
    <citation type="submission" date="2018-03" db="EMBL/GenBank/DDBJ databases">
        <title>Comparative analysis of microorganisms from saline springs in Andes Mountain Range, Colombia.</title>
        <authorList>
            <person name="Rubin E."/>
        </authorList>
    </citation>
    <scope>NUCLEOTIDE SEQUENCE [LARGE SCALE GENOMIC DNA]</scope>
    <source>
        <strain evidence="2 3">CG 23</strain>
    </source>
</reference>
<name>A0ABX5EIQ8_9MICO</name>
<dbReference type="Proteomes" id="UP000239895">
    <property type="component" value="Unassembled WGS sequence"/>
</dbReference>
<evidence type="ECO:0000256" key="1">
    <source>
        <dbReference type="SAM" id="MobiDB-lite"/>
    </source>
</evidence>